<dbReference type="InterPro" id="IPR052515">
    <property type="entry name" value="Gfo/Idh/MocA_Oxidoreductase"/>
</dbReference>
<organism evidence="7 8">
    <name type="scientific">Aureimonas jatrophae</name>
    <dbReference type="NCBI Taxonomy" id="1166073"/>
    <lineage>
        <taxon>Bacteria</taxon>
        <taxon>Pseudomonadati</taxon>
        <taxon>Pseudomonadota</taxon>
        <taxon>Alphaproteobacteria</taxon>
        <taxon>Hyphomicrobiales</taxon>
        <taxon>Aurantimonadaceae</taxon>
        <taxon>Aureimonas</taxon>
    </lineage>
</organism>
<name>A0A1H0HRS4_9HYPH</name>
<dbReference type="GO" id="GO:0000166">
    <property type="term" value="F:nucleotide binding"/>
    <property type="evidence" value="ECO:0007669"/>
    <property type="project" value="InterPro"/>
</dbReference>
<dbReference type="CDD" id="cd03801">
    <property type="entry name" value="GT4_PimA-like"/>
    <property type="match status" value="1"/>
</dbReference>
<sequence>MSRAGRTRPRPRLLLATDSLVPSGVGAHMLTLARALAVDWDVAIAADPRGGLGRRALRENLAAIDIDADDPSSIEAALRRWRPDILHVHAGIGWEGHELAATGRAAGVATVLRTEHLPFVLTDPAQIAAHRQAVRDLDALVCVSRTAADSFVAAGIDPARIHAIANGVDPSPPLRERAAVRHDLGLPSDATALLVVARMTEQKGHGVLLDALAGLRERHPDLVCLLAGDGPLRATLQDRAGAIGLGRTVRFLGERDDVADLMAAADCLVLPSLFEGLPLVVLEAMAAGLPVVATRIGGTSEAVEDNGTGWLAEPGDAASLRETLALALADRAELARAGQAGRIRFETTFRAADMAAATAALYGRLAPFPQRETRNSSMKTIRIGFVGAGGIAHRHLGILEGFEDVAIVGFADPDRGRAEDAAARFGARAFDSAAALMDSCELDAVYICVPPFAHGGPEREAIARGLPFFVEKPVSLDIATAEAIAAEVARKNLVTAVGYHWRYLDTVDEARALLADNPPQLLSGYWLDSTPPPQWWWREDQSGGQMVEQATHLLDLARFLVGEVSEVYGRAAHRDREAFPGLDVPTTSTASLTFANGVVANIASTCLLGWNHRVGLHIFADRLAIELTDRDIMVDVGRGRPMRGADGDPVWREDRDFIDAVAGGENRIRCPYADALATHRLALAVVQSARTGEVVHLQPDTAPRAAPAPLRFPPRPEPGQLPPGHRHVRSLGIERPGEAYHFQYEEGPPGEGQVRLDTLYSGFSAGTELTFFKNTNPYLHSRWDGGRGVFVPGEAGQHFPVPFLGYMEVARVTESRAPGYKAGEIVASTYAHKSGHTADPFHDLLVKLPEGVDPMLGIYVAQMGPIAANGILHADAELAGGHVERLGQGVAGRPVLVIGGGVVGLLTALFAARAGAGEVVVADPSPFRRARIEALGFTAMGEDQAWNHAKANWHHGGGDRGADFVFQTRADARSLHAALRALRPQGTVIDLAFYQGGAEPLRLGEEFHHNGLAIRCAQINRVPRGLGFEWNRRRLAAETIGLLQARGRDIAEHMITHVVDFEDAPRFLRHLVDERPDFLQVVFKVRD</sequence>
<dbReference type="EMBL" id="FNIT01000004">
    <property type="protein sequence ID" value="SDO21838.1"/>
    <property type="molecule type" value="Genomic_DNA"/>
</dbReference>
<keyword evidence="8" id="KW-1185">Reference proteome</keyword>
<feature type="domain" description="Gfo/Idh/MocA-like oxidoreductase N-terminal" evidence="4">
    <location>
        <begin position="381"/>
        <end position="499"/>
    </location>
</feature>
<protein>
    <submittedName>
        <fullName evidence="7">Predicted dehydrogenase</fullName>
    </submittedName>
</protein>
<dbReference type="AlphaFoldDB" id="A0A1H0HRS4"/>
<proteinExistence type="predicted"/>
<dbReference type="Proteomes" id="UP000198793">
    <property type="component" value="Unassembled WGS sequence"/>
</dbReference>
<dbReference type="PANTHER" id="PTHR43249">
    <property type="entry name" value="UDP-N-ACETYL-2-AMINO-2-DEOXY-D-GLUCURONATE OXIDASE"/>
    <property type="match status" value="1"/>
</dbReference>
<feature type="domain" description="GFO/IDH/MocA-like oxidoreductase" evidence="6">
    <location>
        <begin position="525"/>
        <end position="620"/>
    </location>
</feature>
<feature type="domain" description="Alcohol dehydrogenase-like C-terminal" evidence="2">
    <location>
        <begin position="903"/>
        <end position="1005"/>
    </location>
</feature>
<feature type="domain" description="Glycosyl transferase family 1" evidence="3">
    <location>
        <begin position="180"/>
        <end position="342"/>
    </location>
</feature>
<evidence type="ECO:0000259" key="4">
    <source>
        <dbReference type="Pfam" id="PF01408"/>
    </source>
</evidence>
<dbReference type="InterPro" id="IPR000683">
    <property type="entry name" value="Gfo/Idh/MocA-like_OxRdtase_N"/>
</dbReference>
<dbReference type="CDD" id="cd08255">
    <property type="entry name" value="2-desacetyl-2-hydroxyethyl_bacteriochlorophyllide_like"/>
    <property type="match status" value="1"/>
</dbReference>
<dbReference type="Pfam" id="PF22725">
    <property type="entry name" value="GFO_IDH_MocA_C3"/>
    <property type="match status" value="1"/>
</dbReference>
<evidence type="ECO:0000313" key="8">
    <source>
        <dbReference type="Proteomes" id="UP000198793"/>
    </source>
</evidence>
<accession>A0A1H0HRS4</accession>
<dbReference type="Pfam" id="PF00534">
    <property type="entry name" value="Glycos_transf_1"/>
    <property type="match status" value="1"/>
</dbReference>
<dbReference type="Gene3D" id="3.40.50.720">
    <property type="entry name" value="NAD(P)-binding Rossmann-like Domain"/>
    <property type="match status" value="2"/>
</dbReference>
<dbReference type="Pfam" id="PF01408">
    <property type="entry name" value="GFO_IDH_MocA"/>
    <property type="match status" value="1"/>
</dbReference>
<evidence type="ECO:0000259" key="2">
    <source>
        <dbReference type="Pfam" id="PF00107"/>
    </source>
</evidence>
<dbReference type="PANTHER" id="PTHR43249:SF1">
    <property type="entry name" value="D-GLUCOSIDE 3-DEHYDROGENASE"/>
    <property type="match status" value="1"/>
</dbReference>
<evidence type="ECO:0000313" key="7">
    <source>
        <dbReference type="EMBL" id="SDO21838.1"/>
    </source>
</evidence>
<dbReference type="STRING" id="1166073.SAMN05192530_104247"/>
<dbReference type="GO" id="GO:0016757">
    <property type="term" value="F:glycosyltransferase activity"/>
    <property type="evidence" value="ECO:0007669"/>
    <property type="project" value="InterPro"/>
</dbReference>
<dbReference type="SUPFAM" id="SSF51735">
    <property type="entry name" value="NAD(P)-binding Rossmann-fold domains"/>
    <property type="match status" value="2"/>
</dbReference>
<dbReference type="InterPro" id="IPR028098">
    <property type="entry name" value="Glyco_trans_4-like_N"/>
</dbReference>
<evidence type="ECO:0000259" key="6">
    <source>
        <dbReference type="Pfam" id="PF22725"/>
    </source>
</evidence>
<dbReference type="InterPro" id="IPR013149">
    <property type="entry name" value="ADH-like_C"/>
</dbReference>
<evidence type="ECO:0000259" key="3">
    <source>
        <dbReference type="Pfam" id="PF00534"/>
    </source>
</evidence>
<dbReference type="SUPFAM" id="SSF55347">
    <property type="entry name" value="Glyceraldehyde-3-phosphate dehydrogenase-like, C-terminal domain"/>
    <property type="match status" value="1"/>
</dbReference>
<dbReference type="Gene3D" id="3.40.50.2000">
    <property type="entry name" value="Glycogen Phosphorylase B"/>
    <property type="match status" value="2"/>
</dbReference>
<dbReference type="InterPro" id="IPR001296">
    <property type="entry name" value="Glyco_trans_1"/>
</dbReference>
<reference evidence="7 8" key="1">
    <citation type="submission" date="2016-10" db="EMBL/GenBank/DDBJ databases">
        <authorList>
            <person name="de Groot N.N."/>
        </authorList>
    </citation>
    <scope>NUCLEOTIDE SEQUENCE [LARGE SCALE GENOMIC DNA]</scope>
    <source>
        <strain evidence="8">L7-484,KACC 16230,DSM 25025</strain>
    </source>
</reference>
<dbReference type="SUPFAM" id="SSF50129">
    <property type="entry name" value="GroES-like"/>
    <property type="match status" value="1"/>
</dbReference>
<feature type="domain" description="Glycosyltransferase subfamily 4-like N-terminal" evidence="5">
    <location>
        <begin position="23"/>
        <end position="171"/>
    </location>
</feature>
<gene>
    <name evidence="7" type="ORF">SAMN05192530_104247</name>
</gene>
<dbReference type="InterPro" id="IPR055170">
    <property type="entry name" value="GFO_IDH_MocA-like_dom"/>
</dbReference>
<dbReference type="Gene3D" id="3.30.360.10">
    <property type="entry name" value="Dihydrodipicolinate Reductase, domain 2"/>
    <property type="match status" value="1"/>
</dbReference>
<dbReference type="Pfam" id="PF13439">
    <property type="entry name" value="Glyco_transf_4"/>
    <property type="match status" value="1"/>
</dbReference>
<feature type="region of interest" description="Disordered" evidence="1">
    <location>
        <begin position="703"/>
        <end position="722"/>
    </location>
</feature>
<dbReference type="InterPro" id="IPR011032">
    <property type="entry name" value="GroES-like_sf"/>
</dbReference>
<evidence type="ECO:0000259" key="5">
    <source>
        <dbReference type="Pfam" id="PF13439"/>
    </source>
</evidence>
<dbReference type="Gene3D" id="3.90.180.10">
    <property type="entry name" value="Medium-chain alcohol dehydrogenases, catalytic domain"/>
    <property type="match status" value="1"/>
</dbReference>
<feature type="compositionally biased region" description="Pro residues" evidence="1">
    <location>
        <begin position="710"/>
        <end position="721"/>
    </location>
</feature>
<dbReference type="SUPFAM" id="SSF53756">
    <property type="entry name" value="UDP-Glycosyltransferase/glycogen phosphorylase"/>
    <property type="match status" value="1"/>
</dbReference>
<evidence type="ECO:0000256" key="1">
    <source>
        <dbReference type="SAM" id="MobiDB-lite"/>
    </source>
</evidence>
<dbReference type="Pfam" id="PF00107">
    <property type="entry name" value="ADH_zinc_N"/>
    <property type="match status" value="1"/>
</dbReference>
<dbReference type="InterPro" id="IPR036291">
    <property type="entry name" value="NAD(P)-bd_dom_sf"/>
</dbReference>